<protein>
    <submittedName>
        <fullName evidence="6">CRISPR-associated protein Csm1</fullName>
    </submittedName>
</protein>
<feature type="region of interest" description="Disordered" evidence="4">
    <location>
        <begin position="220"/>
        <end position="247"/>
    </location>
</feature>
<dbReference type="Pfam" id="PF22335">
    <property type="entry name" value="Cas10-Cmr2_palm2"/>
    <property type="match status" value="1"/>
</dbReference>
<dbReference type="InterPro" id="IPR013407">
    <property type="entry name" value="CRISPR-assoc_prot_Cmr2"/>
</dbReference>
<dbReference type="AlphaFoldDB" id="A0A0A2EBT4"/>
<keyword evidence="1" id="KW-0547">Nucleotide-binding</keyword>
<keyword evidence="7" id="KW-1185">Reference proteome</keyword>
<feature type="domain" description="GGDEF" evidence="5">
    <location>
        <begin position="282"/>
        <end position="430"/>
    </location>
</feature>
<proteinExistence type="predicted"/>
<dbReference type="Gene3D" id="3.30.70.2220">
    <property type="entry name" value="CRISPR-Cas system, Cmr2 subunit, D1 domain, cysteine cluster"/>
    <property type="match status" value="1"/>
</dbReference>
<gene>
    <name evidence="6" type="ORF">HQ47_00755</name>
</gene>
<evidence type="ECO:0000259" key="5">
    <source>
        <dbReference type="PROSITE" id="PS50887"/>
    </source>
</evidence>
<dbReference type="InterPro" id="IPR054767">
    <property type="entry name" value="Cas10-Cmr2_palm2"/>
</dbReference>
<dbReference type="OrthoDB" id="9758700at2"/>
<dbReference type="InterPro" id="IPR043128">
    <property type="entry name" value="Rev_trsase/Diguanyl_cyclase"/>
</dbReference>
<comment type="caution">
    <text evidence="6">The sequence shown here is derived from an EMBL/GenBank/DDBJ whole genome shotgun (WGS) entry which is preliminary data.</text>
</comment>
<dbReference type="Gene3D" id="3.30.70.270">
    <property type="match status" value="1"/>
</dbReference>
<name>A0A0A2EBT4_9PORP</name>
<dbReference type="EMBL" id="JRFA01000002">
    <property type="protein sequence ID" value="KGN76348.1"/>
    <property type="molecule type" value="Genomic_DNA"/>
</dbReference>
<evidence type="ECO:0000256" key="4">
    <source>
        <dbReference type="SAM" id="MobiDB-lite"/>
    </source>
</evidence>
<dbReference type="InterPro" id="IPR000160">
    <property type="entry name" value="GGDEF_dom"/>
</dbReference>
<reference evidence="6 7" key="1">
    <citation type="submission" date="2014-09" db="EMBL/GenBank/DDBJ databases">
        <title>Draft Genome Sequence of Porphyromonas macacae COT-192_OH2859.</title>
        <authorList>
            <person name="Wallis C."/>
            <person name="Deusch O."/>
            <person name="O'Flynn C."/>
            <person name="Davis I."/>
            <person name="Horsfall A."/>
            <person name="Kirkwood N."/>
            <person name="Harris S."/>
            <person name="Eisen J.A."/>
            <person name="Coil D.A."/>
            <person name="Darling A.E."/>
            <person name="Jospin G."/>
            <person name="Alexiev A."/>
        </authorList>
    </citation>
    <scope>NUCLEOTIDE SEQUENCE [LARGE SCALE GENOMIC DNA]</scope>
    <source>
        <strain evidence="7">COT-192 OH2859</strain>
    </source>
</reference>
<evidence type="ECO:0000313" key="6">
    <source>
        <dbReference type="EMBL" id="KGN76348.1"/>
    </source>
</evidence>
<evidence type="ECO:0000256" key="3">
    <source>
        <dbReference type="SAM" id="Coils"/>
    </source>
</evidence>
<dbReference type="PROSITE" id="PS50887">
    <property type="entry name" value="GGDEF"/>
    <property type="match status" value="1"/>
</dbReference>
<dbReference type="Pfam" id="PF12469">
    <property type="entry name" value="Cmr2_N"/>
    <property type="match status" value="1"/>
</dbReference>
<feature type="coiled-coil region" evidence="3">
    <location>
        <begin position="399"/>
        <end position="430"/>
    </location>
</feature>
<evidence type="ECO:0000313" key="7">
    <source>
        <dbReference type="Proteomes" id="UP000030103"/>
    </source>
</evidence>
<organism evidence="6 7">
    <name type="scientific">Porphyromonas macacae</name>
    <dbReference type="NCBI Taxonomy" id="28115"/>
    <lineage>
        <taxon>Bacteria</taxon>
        <taxon>Pseudomonadati</taxon>
        <taxon>Bacteroidota</taxon>
        <taxon>Bacteroidia</taxon>
        <taxon>Bacteroidales</taxon>
        <taxon>Porphyromonadaceae</taxon>
        <taxon>Porphyromonas</taxon>
    </lineage>
</organism>
<sequence length="563" mass="64963">MKYTAITIGPIGKTLSKARSVKSFWTASYLFSWIMHELIVRMHKKGINIISPVQTDNDTFQNISKKVGLFPDRLFAKGVLKEGEFDTIKGKIFEELANKFISTFQSEEKDIEQKITTEKKKNRIAKIKDEDNKRLKELEEIKSRYSTAISKGEEYICEFLESYFSISCITVELSSDCRILEQLNSYLDTQELFNKAPIQTNEDYIELFIEASKNSFLEDYSKENPSSSGSNKDLKESSTKRAFPSTSEIAVSGWEQAPPKDENGEVEYTQLTSKTGFRNCYKYLAVIKADGDGFGTYIKKLKVKEDEDEKVDDELTKFAKSFFEFSVEVADELIQKTKAIPVYIGGDDLFLFTPVLEGDTEKDVFNLIKEIDDLFIQKKIGEGLSMSYGVSIFYYKSPMSEAIRIAESMLEKAKEKKEEKKKDAVAISIQKHSGQRIESLLPCKHSTDKCKQETGLYKKVTELIRAFKEDDSMLNSLIYWIEDMYETIFTDEVALYKERINAVFDNFFDEGIHKENETFFTLLKDFIYSMHRSKDAPRELKDKKKLLHGILRYCQFVTSKTEK</sequence>
<dbReference type="InterPro" id="IPR024615">
    <property type="entry name" value="CRISPR-assoc_Cmr2_N"/>
</dbReference>
<keyword evidence="3" id="KW-0175">Coiled coil</keyword>
<dbReference type="NCBIfam" id="TIGR02577">
    <property type="entry name" value="cas_TM1794_Cmr2"/>
    <property type="match status" value="1"/>
</dbReference>
<dbReference type="Proteomes" id="UP000030103">
    <property type="component" value="Unassembled WGS sequence"/>
</dbReference>
<evidence type="ECO:0000256" key="2">
    <source>
        <dbReference type="ARBA" id="ARBA00023118"/>
    </source>
</evidence>
<dbReference type="GO" id="GO:0051607">
    <property type="term" value="P:defense response to virus"/>
    <property type="evidence" value="ECO:0007669"/>
    <property type="project" value="UniProtKB-KW"/>
</dbReference>
<evidence type="ECO:0000256" key="1">
    <source>
        <dbReference type="ARBA" id="ARBA00022741"/>
    </source>
</evidence>
<dbReference type="RefSeq" id="WP_036872590.1">
    <property type="nucleotide sequence ID" value="NZ_JRFA01000002.1"/>
</dbReference>
<keyword evidence="2" id="KW-0051">Antiviral defense</keyword>
<dbReference type="GO" id="GO:0000166">
    <property type="term" value="F:nucleotide binding"/>
    <property type="evidence" value="ECO:0007669"/>
    <property type="project" value="UniProtKB-KW"/>
</dbReference>
<dbReference type="STRING" id="28115.HQ47_00755"/>
<accession>A0A0A2EBT4</accession>
<dbReference type="InterPro" id="IPR038242">
    <property type="entry name" value="Cmr2_N"/>
</dbReference>